<dbReference type="FunFam" id="3.10.20.370:FF:000001">
    <property type="entry name" value="Retrovirus-related Pol polyprotein from transposon 17.6-like protein"/>
    <property type="match status" value="1"/>
</dbReference>
<dbReference type="SMART" id="SM00343">
    <property type="entry name" value="ZnF_C2HC"/>
    <property type="match status" value="2"/>
</dbReference>
<evidence type="ECO:0000256" key="3">
    <source>
        <dbReference type="ARBA" id="ARBA00022722"/>
    </source>
</evidence>
<dbReference type="InterPro" id="IPR041577">
    <property type="entry name" value="RT_RNaseH_2"/>
</dbReference>
<dbReference type="InterPro" id="IPR043502">
    <property type="entry name" value="DNA/RNA_pol_sf"/>
</dbReference>
<keyword evidence="9" id="KW-0863">Zinc-finger</keyword>
<dbReference type="Gene3D" id="2.130.10.10">
    <property type="entry name" value="YVTN repeat-like/Quinoprotein amine dehydrogenase"/>
    <property type="match status" value="1"/>
</dbReference>
<dbReference type="EMBL" id="CAJHNJ030000177">
    <property type="protein sequence ID" value="CAG9137036.1"/>
    <property type="molecule type" value="Genomic_DNA"/>
</dbReference>
<dbReference type="PANTHER" id="PTHR37984:SF5">
    <property type="entry name" value="PROTEIN NYNRIN-LIKE"/>
    <property type="match status" value="1"/>
</dbReference>
<comment type="caution">
    <text evidence="13">The sequence shown here is derived from an EMBL/GenBank/DDBJ whole genome shotgun (WGS) entry which is preliminary data.</text>
</comment>
<keyword evidence="1" id="KW-0645">Protease</keyword>
<keyword evidence="5" id="KW-0255">Endonuclease</keyword>
<protein>
    <submittedName>
        <fullName evidence="13">(diamondback moth) hypothetical protein</fullName>
    </submittedName>
</protein>
<dbReference type="SUPFAM" id="SSF50978">
    <property type="entry name" value="WD40 repeat-like"/>
    <property type="match status" value="1"/>
</dbReference>
<sequence>MSASVTPFFGAISTFDHHNQDWVTFRSRLQQWFIANELDKESDKAGVKRRAILLSALSDESYQLASNLVLPKTLDVVDYEDIVKALDQHFTQKRCGFAERRHFYVAVQQPGESHAQWAARLRGLAAHCKFKNLEEALLDKFVMGMAPGAEREKLFSMDIEELTLAAASDAVFKIDKGRDLDRSSVPSEEKCSVCGRKSHKANVCQFAKFKCTKCNQRGHLRRMCKTVKYLEAEAYSEGDDARPVAFALREKIETEINRLLDADVIERVEHAEYASPVVPVLKADGTVRLCADYSQTINKQLHVERYPLPTAHELFARLHGGQQFTKLDMSSAYAQFPIVDDDSITCINTHKGKDKEEHLGKLKLVLERFKEAGLTLKKDKCDFFQDEITYLGYVINKNGIKKSQDKVKAILEAPAPTNLSELQSFLGLVNYYRSFVPNASSVLAPLYDLLKKGASWLWSNEQNDAFNSIKKLLGSDKVLAHFNPDAKLILTVDAGPRGPGAILSQVGGDGVERPISYASRTLNAAERKYSQIQKEATAIIFGVRRYHQYLYARSEPFVLRTDHKPLLAIFGSQRGVPEVSANRLQRYALFLSSYNYVIEYVKSAENSADYLSRASLPEPVCQESEGTGAGRAGDVSSSAYVNFVVEGALPVTSKQLSRETHDDVILQQFCKLNGISHVTTPAYHPASNGQAESCVRIVKKGIKSALSAGGSVNDVNNRLLKYLFDYRSSVHSTTGESPASLVFGWQPRTRLDLLLPPAPPSPSPLANKVQHKQSLQNDNHGGIIRKDFLPGDVVMFKQYINKNRFHWTKGIILKKEGSILFMIKDISNDTSVTSGEGSSLENGSPVDVRPDGSPAGAALPPAASPASPRADDDDDDDAPPPDTEPVSTQIKLTACIYLLAANRLVVGRDDGSIVIVNATHTVQLHLLHGTHQQLHDWPPHQLLLGHNGRVNCLLYPHHVHPRYDKSYLVSGGIDFAVCLWELYSGVLLHRFCVHGGEITQLSVPPPDCSPRIQKCICSVASDHSVTLLSLSERKCVTLASRHLFPVVTIKWRAADDFMVVATCDGAAYVWQMETAHLDRVLTGK</sequence>
<name>A0A8S4G8N1_PLUXY</name>
<dbReference type="Gene3D" id="3.10.10.10">
    <property type="entry name" value="HIV Type 1 Reverse Transcriptase, subunit A, domain 1"/>
    <property type="match status" value="1"/>
</dbReference>
<dbReference type="PROSITE" id="PS50158">
    <property type="entry name" value="ZF_CCHC"/>
    <property type="match status" value="1"/>
</dbReference>
<evidence type="ECO:0000313" key="13">
    <source>
        <dbReference type="EMBL" id="CAG9137036.1"/>
    </source>
</evidence>
<evidence type="ECO:0000256" key="10">
    <source>
        <dbReference type="SAM" id="MobiDB-lite"/>
    </source>
</evidence>
<evidence type="ECO:0000256" key="5">
    <source>
        <dbReference type="ARBA" id="ARBA00022759"/>
    </source>
</evidence>
<dbReference type="GO" id="GO:0003677">
    <property type="term" value="F:DNA binding"/>
    <property type="evidence" value="ECO:0007669"/>
    <property type="project" value="UniProtKB-KW"/>
</dbReference>
<dbReference type="PANTHER" id="PTHR37984">
    <property type="entry name" value="PROTEIN CBG26694"/>
    <property type="match status" value="1"/>
</dbReference>
<dbReference type="SUPFAM" id="SSF57756">
    <property type="entry name" value="Retrovirus zinc finger-like domains"/>
    <property type="match status" value="1"/>
</dbReference>
<dbReference type="SUPFAM" id="SSF56672">
    <property type="entry name" value="DNA/RNA polymerases"/>
    <property type="match status" value="1"/>
</dbReference>
<feature type="domain" description="CCHC-type" evidence="11">
    <location>
        <begin position="210"/>
        <end position="225"/>
    </location>
</feature>
<dbReference type="Pfam" id="PF17919">
    <property type="entry name" value="RT_RNaseH_2"/>
    <property type="match status" value="1"/>
</dbReference>
<dbReference type="InterPro" id="IPR001878">
    <property type="entry name" value="Znf_CCHC"/>
</dbReference>
<keyword evidence="9" id="KW-0862">Zinc</keyword>
<gene>
    <name evidence="13" type="ORF">PLXY2_LOCUS15291</name>
</gene>
<dbReference type="Gene3D" id="4.10.60.10">
    <property type="entry name" value="Zinc finger, CCHC-type"/>
    <property type="match status" value="1"/>
</dbReference>
<keyword evidence="5" id="KW-0378">Hydrolase</keyword>
<keyword evidence="3" id="KW-0540">Nuclease</keyword>
<dbReference type="GO" id="GO:0006508">
    <property type="term" value="P:proteolysis"/>
    <property type="evidence" value="ECO:0007669"/>
    <property type="project" value="UniProtKB-KW"/>
</dbReference>
<dbReference type="InterPro" id="IPR036322">
    <property type="entry name" value="WD40_repeat_dom_sf"/>
</dbReference>
<dbReference type="InterPro" id="IPR036397">
    <property type="entry name" value="RNaseH_sf"/>
</dbReference>
<keyword evidence="7" id="KW-0238">DNA-binding</keyword>
<keyword evidence="9" id="KW-0479">Metal-binding</keyword>
<evidence type="ECO:0000256" key="4">
    <source>
        <dbReference type="ARBA" id="ARBA00022750"/>
    </source>
</evidence>
<dbReference type="InterPro" id="IPR015943">
    <property type="entry name" value="WD40/YVTN_repeat-like_dom_sf"/>
</dbReference>
<evidence type="ECO:0000259" key="12">
    <source>
        <dbReference type="PROSITE" id="PS50994"/>
    </source>
</evidence>
<feature type="compositionally biased region" description="Polar residues" evidence="10">
    <location>
        <begin position="831"/>
        <end position="842"/>
    </location>
</feature>
<dbReference type="GO" id="GO:0042575">
    <property type="term" value="C:DNA polymerase complex"/>
    <property type="evidence" value="ECO:0007669"/>
    <property type="project" value="UniProtKB-ARBA"/>
</dbReference>
<evidence type="ECO:0000256" key="9">
    <source>
        <dbReference type="PROSITE-ProRule" id="PRU00047"/>
    </source>
</evidence>
<dbReference type="FunFam" id="3.30.70.270:FF:000023">
    <property type="entry name" value="Pol"/>
    <property type="match status" value="1"/>
</dbReference>
<dbReference type="InterPro" id="IPR001680">
    <property type="entry name" value="WD40_rpt"/>
</dbReference>
<evidence type="ECO:0000256" key="7">
    <source>
        <dbReference type="ARBA" id="ARBA00023125"/>
    </source>
</evidence>
<proteinExistence type="predicted"/>
<dbReference type="InterPro" id="IPR043128">
    <property type="entry name" value="Rev_trsase/Diguanyl_cyclase"/>
</dbReference>
<dbReference type="AlphaFoldDB" id="A0A8S4G8N1"/>
<feature type="region of interest" description="Disordered" evidence="10">
    <location>
        <begin position="760"/>
        <end position="781"/>
    </location>
</feature>
<dbReference type="SMART" id="SM00320">
    <property type="entry name" value="WD40"/>
    <property type="match status" value="4"/>
</dbReference>
<keyword evidence="2" id="KW-0548">Nucleotidyltransferase</keyword>
<keyword evidence="6" id="KW-0695">RNA-directed DNA polymerase</keyword>
<dbReference type="InterPro" id="IPR001584">
    <property type="entry name" value="Integrase_cat-core"/>
</dbReference>
<dbReference type="GO" id="GO:0004519">
    <property type="term" value="F:endonuclease activity"/>
    <property type="evidence" value="ECO:0007669"/>
    <property type="project" value="UniProtKB-KW"/>
</dbReference>
<keyword evidence="14" id="KW-1185">Reference proteome</keyword>
<dbReference type="InterPro" id="IPR012337">
    <property type="entry name" value="RNaseH-like_sf"/>
</dbReference>
<dbReference type="GO" id="GO:0008270">
    <property type="term" value="F:zinc ion binding"/>
    <property type="evidence" value="ECO:0007669"/>
    <property type="project" value="UniProtKB-KW"/>
</dbReference>
<evidence type="ECO:0000256" key="1">
    <source>
        <dbReference type="ARBA" id="ARBA00022670"/>
    </source>
</evidence>
<evidence type="ECO:0000256" key="6">
    <source>
        <dbReference type="ARBA" id="ARBA00022918"/>
    </source>
</evidence>
<dbReference type="Proteomes" id="UP000653454">
    <property type="component" value="Unassembled WGS sequence"/>
</dbReference>
<keyword evidence="4" id="KW-0064">Aspartyl protease</keyword>
<reference evidence="13" key="1">
    <citation type="submission" date="2020-11" db="EMBL/GenBank/DDBJ databases">
        <authorList>
            <person name="Whiteford S."/>
        </authorList>
    </citation>
    <scope>NUCLEOTIDE SEQUENCE</scope>
</reference>
<evidence type="ECO:0000256" key="2">
    <source>
        <dbReference type="ARBA" id="ARBA00022695"/>
    </source>
</evidence>
<organism evidence="13 14">
    <name type="scientific">Plutella xylostella</name>
    <name type="common">Diamondback moth</name>
    <name type="synonym">Plutella maculipennis</name>
    <dbReference type="NCBI Taxonomy" id="51655"/>
    <lineage>
        <taxon>Eukaryota</taxon>
        <taxon>Metazoa</taxon>
        <taxon>Ecdysozoa</taxon>
        <taxon>Arthropoda</taxon>
        <taxon>Hexapoda</taxon>
        <taxon>Insecta</taxon>
        <taxon>Pterygota</taxon>
        <taxon>Neoptera</taxon>
        <taxon>Endopterygota</taxon>
        <taxon>Lepidoptera</taxon>
        <taxon>Glossata</taxon>
        <taxon>Ditrysia</taxon>
        <taxon>Yponomeutoidea</taxon>
        <taxon>Plutellidae</taxon>
        <taxon>Plutella</taxon>
    </lineage>
</organism>
<feature type="region of interest" description="Disordered" evidence="10">
    <location>
        <begin position="831"/>
        <end position="886"/>
    </location>
</feature>
<keyword evidence="8" id="KW-0511">Multifunctional enzyme</keyword>
<evidence type="ECO:0000313" key="14">
    <source>
        <dbReference type="Proteomes" id="UP000653454"/>
    </source>
</evidence>
<dbReference type="InterPro" id="IPR036875">
    <property type="entry name" value="Znf_CCHC_sf"/>
</dbReference>
<dbReference type="GO" id="GO:0015074">
    <property type="term" value="P:DNA integration"/>
    <property type="evidence" value="ECO:0007669"/>
    <property type="project" value="InterPro"/>
</dbReference>
<keyword evidence="2" id="KW-0808">Transferase</keyword>
<evidence type="ECO:0000256" key="8">
    <source>
        <dbReference type="ARBA" id="ARBA00023268"/>
    </source>
</evidence>
<evidence type="ECO:0000259" key="11">
    <source>
        <dbReference type="PROSITE" id="PS50158"/>
    </source>
</evidence>
<dbReference type="Gene3D" id="3.30.70.270">
    <property type="match status" value="3"/>
</dbReference>
<feature type="compositionally biased region" description="Low complexity" evidence="10">
    <location>
        <begin position="851"/>
        <end position="868"/>
    </location>
</feature>
<dbReference type="Gene3D" id="3.30.420.10">
    <property type="entry name" value="Ribonuclease H-like superfamily/Ribonuclease H"/>
    <property type="match status" value="1"/>
</dbReference>
<dbReference type="PROSITE" id="PS50994">
    <property type="entry name" value="INTEGRASE"/>
    <property type="match status" value="1"/>
</dbReference>
<dbReference type="GO" id="GO:0004190">
    <property type="term" value="F:aspartic-type endopeptidase activity"/>
    <property type="evidence" value="ECO:0007669"/>
    <property type="project" value="UniProtKB-KW"/>
</dbReference>
<accession>A0A8S4G8N1</accession>
<dbReference type="GO" id="GO:0003964">
    <property type="term" value="F:RNA-directed DNA polymerase activity"/>
    <property type="evidence" value="ECO:0007669"/>
    <property type="project" value="UniProtKB-KW"/>
</dbReference>
<dbReference type="CDD" id="cd09274">
    <property type="entry name" value="RNase_HI_RT_Ty3"/>
    <property type="match status" value="1"/>
</dbReference>
<dbReference type="SUPFAM" id="SSF53098">
    <property type="entry name" value="Ribonuclease H-like"/>
    <property type="match status" value="1"/>
</dbReference>
<dbReference type="InterPro" id="IPR050951">
    <property type="entry name" value="Retrovirus_Pol_polyprotein"/>
</dbReference>
<dbReference type="CDD" id="cd01647">
    <property type="entry name" value="RT_LTR"/>
    <property type="match status" value="1"/>
</dbReference>
<feature type="domain" description="Integrase catalytic" evidence="12">
    <location>
        <begin position="573"/>
        <end position="746"/>
    </location>
</feature>